<comment type="cofactor">
    <cofactor evidence="1">
        <name>Mn(2+)</name>
        <dbReference type="ChEBI" id="CHEBI:29035"/>
    </cofactor>
</comment>
<dbReference type="InterPro" id="IPR052433">
    <property type="entry name" value="X-Pro_dipept-like"/>
</dbReference>
<dbReference type="EMBL" id="KQ087209">
    <property type="protein sequence ID" value="KLT42044.1"/>
    <property type="molecule type" value="Genomic_DNA"/>
</dbReference>
<dbReference type="GO" id="GO:0070006">
    <property type="term" value="F:metalloaminopeptidase activity"/>
    <property type="evidence" value="ECO:0007669"/>
    <property type="project" value="InterPro"/>
</dbReference>
<accession>A0A0J1B358</accession>
<feature type="region of interest" description="Disordered" evidence="6">
    <location>
        <begin position="192"/>
        <end position="211"/>
    </location>
</feature>
<dbReference type="GO" id="GO:0006508">
    <property type="term" value="P:proteolysis"/>
    <property type="evidence" value="ECO:0007669"/>
    <property type="project" value="TreeGrafter"/>
</dbReference>
<keyword evidence="8" id="KW-0031">Aminopeptidase</keyword>
<dbReference type="PANTHER" id="PTHR43226:SF4">
    <property type="entry name" value="XAA-PRO AMINOPEPTIDASE 3"/>
    <property type="match status" value="1"/>
</dbReference>
<evidence type="ECO:0000256" key="4">
    <source>
        <dbReference type="ARBA" id="ARBA00022801"/>
    </source>
</evidence>
<dbReference type="InterPro" id="IPR000994">
    <property type="entry name" value="Pept_M24"/>
</dbReference>
<dbReference type="STRING" id="879819.A0A0J1B358"/>
<keyword evidence="3" id="KW-0479">Metal-binding</keyword>
<sequence length="516" mass="55872">MSRPGIARLRTLARRCYATPAAAVTQPTFPGITNPKPPTTGQPLARSHAHLVRAGELTPGISAAEYESRRRRLMESLPAGSVVVCMGGTVRLVSQQIFYRFRQATDFWYLTGFDEPDAVAVLVSKPSSPRGYEYVLFVPPRTPHALQWEGDCAGVDGAVSVFGADEAFANTELPSRLPALLSHAAEVYASLPPSPSPSASSQPHPPPSRRRSSLLKLFHRDAPAGAFNWKSFDNDPPHLVLSAALASDAAKPLARVVEHLRIRKSPAELALMARAGEISARAHCQVMRFARAGGTEANLQATFEYHCALGGSERPAYVPVVASGANALVIHYTRNDCVLGQDDMVLIDAGGEYHMYASDITRTFPVAGRFSPAQRDLYTAVLNVQKDLVARCKPGEANLNELHRESCVALGRELKQIGFNLSPGDVERTLYPHFLSHHVGSDLHDCPSAERGVILSEGHVVTIEPGVYVPRDPRFPKAFHGLGVRIEDEVAVTKDGPWVLTPAPKEVAEVEAACQA</sequence>
<dbReference type="Proteomes" id="UP000053611">
    <property type="component" value="Unassembled WGS sequence"/>
</dbReference>
<dbReference type="GO" id="GO:0005739">
    <property type="term" value="C:mitochondrion"/>
    <property type="evidence" value="ECO:0007669"/>
    <property type="project" value="TreeGrafter"/>
</dbReference>
<dbReference type="OrthoDB" id="4215474at2759"/>
<evidence type="ECO:0000313" key="8">
    <source>
        <dbReference type="EMBL" id="KLT42044.1"/>
    </source>
</evidence>
<dbReference type="PANTHER" id="PTHR43226">
    <property type="entry name" value="XAA-PRO AMINOPEPTIDASE 3"/>
    <property type="match status" value="1"/>
</dbReference>
<keyword evidence="4" id="KW-0378">Hydrolase</keyword>
<evidence type="ECO:0000313" key="9">
    <source>
        <dbReference type="Proteomes" id="UP000053611"/>
    </source>
</evidence>
<evidence type="ECO:0000256" key="6">
    <source>
        <dbReference type="SAM" id="MobiDB-lite"/>
    </source>
</evidence>
<dbReference type="InterPro" id="IPR029149">
    <property type="entry name" value="Creatin/AminoP/Spt16_N"/>
</dbReference>
<dbReference type="CDD" id="cd01087">
    <property type="entry name" value="Prolidase"/>
    <property type="match status" value="1"/>
</dbReference>
<name>A0A0J1B358_9TREE</name>
<evidence type="ECO:0000256" key="2">
    <source>
        <dbReference type="ARBA" id="ARBA00008766"/>
    </source>
</evidence>
<evidence type="ECO:0000256" key="5">
    <source>
        <dbReference type="ARBA" id="ARBA00023211"/>
    </source>
</evidence>
<dbReference type="GeneID" id="28981452"/>
<evidence type="ECO:0000256" key="1">
    <source>
        <dbReference type="ARBA" id="ARBA00001936"/>
    </source>
</evidence>
<dbReference type="Gene3D" id="3.90.230.10">
    <property type="entry name" value="Creatinase/methionine aminopeptidase superfamily"/>
    <property type="match status" value="1"/>
</dbReference>
<dbReference type="SUPFAM" id="SSF53092">
    <property type="entry name" value="Creatinase/prolidase N-terminal domain"/>
    <property type="match status" value="1"/>
</dbReference>
<protein>
    <submittedName>
        <fullName evidence="8">X-Pro aminopeptidase</fullName>
    </submittedName>
</protein>
<evidence type="ECO:0000259" key="7">
    <source>
        <dbReference type="SMART" id="SM01011"/>
    </source>
</evidence>
<dbReference type="AlphaFoldDB" id="A0A0J1B358"/>
<organism evidence="8 9">
    <name type="scientific">Cutaneotrichosporon oleaginosum</name>
    <dbReference type="NCBI Taxonomy" id="879819"/>
    <lineage>
        <taxon>Eukaryota</taxon>
        <taxon>Fungi</taxon>
        <taxon>Dikarya</taxon>
        <taxon>Basidiomycota</taxon>
        <taxon>Agaricomycotina</taxon>
        <taxon>Tremellomycetes</taxon>
        <taxon>Trichosporonales</taxon>
        <taxon>Trichosporonaceae</taxon>
        <taxon>Cutaneotrichosporon</taxon>
    </lineage>
</organism>
<dbReference type="SMART" id="SM01011">
    <property type="entry name" value="AMP_N"/>
    <property type="match status" value="1"/>
</dbReference>
<keyword evidence="8" id="KW-0645">Protease</keyword>
<dbReference type="Pfam" id="PF05195">
    <property type="entry name" value="AMP_N"/>
    <property type="match status" value="1"/>
</dbReference>
<dbReference type="SUPFAM" id="SSF55920">
    <property type="entry name" value="Creatinase/aminopeptidase"/>
    <property type="match status" value="1"/>
</dbReference>
<dbReference type="InterPro" id="IPR007865">
    <property type="entry name" value="Aminopep_P_N"/>
</dbReference>
<evidence type="ECO:0000256" key="3">
    <source>
        <dbReference type="ARBA" id="ARBA00022723"/>
    </source>
</evidence>
<keyword evidence="5" id="KW-0464">Manganese</keyword>
<keyword evidence="9" id="KW-1185">Reference proteome</keyword>
<comment type="similarity">
    <text evidence="2">Belongs to the peptidase M24B family.</text>
</comment>
<gene>
    <name evidence="8" type="ORF">CC85DRAFT_260839</name>
</gene>
<dbReference type="Pfam" id="PF00557">
    <property type="entry name" value="Peptidase_M24"/>
    <property type="match status" value="1"/>
</dbReference>
<proteinExistence type="inferred from homology"/>
<dbReference type="GO" id="GO:0030145">
    <property type="term" value="F:manganese ion binding"/>
    <property type="evidence" value="ECO:0007669"/>
    <property type="project" value="InterPro"/>
</dbReference>
<dbReference type="Gene3D" id="3.40.350.10">
    <property type="entry name" value="Creatinase/prolidase N-terminal domain"/>
    <property type="match status" value="1"/>
</dbReference>
<reference evidence="8 9" key="1">
    <citation type="submission" date="2015-03" db="EMBL/GenBank/DDBJ databases">
        <title>Genomics and transcriptomics of the oil-accumulating basidiomycete yeast T. oleaginosus allow insights into substrate utilization and the diverse evolutionary trajectories of mating systems in fungi.</title>
        <authorList>
            <consortium name="DOE Joint Genome Institute"/>
            <person name="Kourist R."/>
            <person name="Kracht O."/>
            <person name="Bracharz F."/>
            <person name="Lipzen A."/>
            <person name="Nolan M."/>
            <person name="Ohm R."/>
            <person name="Grigoriev I."/>
            <person name="Sun S."/>
            <person name="Heitman J."/>
            <person name="Bruck T."/>
            <person name="Nowrousian M."/>
        </authorList>
    </citation>
    <scope>NUCLEOTIDE SEQUENCE [LARGE SCALE GENOMIC DNA]</scope>
    <source>
        <strain evidence="8 9">IBC0246</strain>
    </source>
</reference>
<feature type="domain" description="Aminopeptidase P N-terminal" evidence="7">
    <location>
        <begin position="61"/>
        <end position="198"/>
    </location>
</feature>
<dbReference type="InterPro" id="IPR036005">
    <property type="entry name" value="Creatinase/aminopeptidase-like"/>
</dbReference>